<name>A0A9P7FI23_9AGAM</name>
<gene>
    <name evidence="1" type="ORF">F5147DRAFT_560527</name>
</gene>
<dbReference type="GeneID" id="64692840"/>
<evidence type="ECO:0000313" key="1">
    <source>
        <dbReference type="EMBL" id="KAG2119147.1"/>
    </source>
</evidence>
<comment type="caution">
    <text evidence="1">The sequence shown here is derived from an EMBL/GenBank/DDBJ whole genome shotgun (WGS) entry which is preliminary data.</text>
</comment>
<feature type="non-terminal residue" evidence="1">
    <location>
        <position position="73"/>
    </location>
</feature>
<reference evidence="1" key="1">
    <citation type="journal article" date="2020" name="New Phytol.">
        <title>Comparative genomics reveals dynamic genome evolution in host specialist ectomycorrhizal fungi.</title>
        <authorList>
            <person name="Lofgren L.A."/>
            <person name="Nguyen N.H."/>
            <person name="Vilgalys R."/>
            <person name="Ruytinx J."/>
            <person name="Liao H.L."/>
            <person name="Branco S."/>
            <person name="Kuo A."/>
            <person name="LaButti K."/>
            <person name="Lipzen A."/>
            <person name="Andreopoulos W."/>
            <person name="Pangilinan J."/>
            <person name="Riley R."/>
            <person name="Hundley H."/>
            <person name="Na H."/>
            <person name="Barry K."/>
            <person name="Grigoriev I.V."/>
            <person name="Stajich J.E."/>
            <person name="Kennedy P.G."/>
        </authorList>
    </citation>
    <scope>NUCLEOTIDE SEQUENCE</scope>
    <source>
        <strain evidence="1">FC423</strain>
    </source>
</reference>
<dbReference type="OrthoDB" id="3363652at2759"/>
<organism evidence="1 2">
    <name type="scientific">Suillus discolor</name>
    <dbReference type="NCBI Taxonomy" id="1912936"/>
    <lineage>
        <taxon>Eukaryota</taxon>
        <taxon>Fungi</taxon>
        <taxon>Dikarya</taxon>
        <taxon>Basidiomycota</taxon>
        <taxon>Agaricomycotina</taxon>
        <taxon>Agaricomycetes</taxon>
        <taxon>Agaricomycetidae</taxon>
        <taxon>Boletales</taxon>
        <taxon>Suillineae</taxon>
        <taxon>Suillaceae</taxon>
        <taxon>Suillus</taxon>
    </lineage>
</organism>
<dbReference type="RefSeq" id="XP_041299256.1">
    <property type="nucleotide sequence ID" value="XM_041430581.1"/>
</dbReference>
<dbReference type="Proteomes" id="UP000823399">
    <property type="component" value="Unassembled WGS sequence"/>
</dbReference>
<keyword evidence="2" id="KW-1185">Reference proteome</keyword>
<dbReference type="EMBL" id="JABBWM010000003">
    <property type="protein sequence ID" value="KAG2119147.1"/>
    <property type="molecule type" value="Genomic_DNA"/>
</dbReference>
<proteinExistence type="predicted"/>
<evidence type="ECO:0000313" key="2">
    <source>
        <dbReference type="Proteomes" id="UP000823399"/>
    </source>
</evidence>
<feature type="non-terminal residue" evidence="1">
    <location>
        <position position="1"/>
    </location>
</feature>
<accession>A0A9P7FI23</accession>
<protein>
    <submittedName>
        <fullName evidence="1">Uncharacterized protein</fullName>
    </submittedName>
</protein>
<dbReference type="AlphaFoldDB" id="A0A9P7FI23"/>
<sequence length="73" mass="8260">RAEKLTESFADIFARSLREVILVPGAKHSLNIPEGVTFQLQVHQRALTPLQLQFLHRKIDDMLTAGIIERALP</sequence>